<gene>
    <name evidence="1" type="ORF">WMSIL1_LOCUS5732</name>
</gene>
<sequence length="123" mass="14381">MVGLLDEMRIIMLFRKFSKSDHDLYPAYLLPLSPKDLTFEETINLTTREGEGIHKSTAISLRPAYYAEIRLKLLSVLDNNPDIMLYNLVDEYDNFRRLIADSNMVKKWNSSMPNQKTQNRPIN</sequence>
<keyword evidence="2" id="KW-1185">Reference proteome</keyword>
<name>A0A564YGW7_HYMDI</name>
<dbReference type="AlphaFoldDB" id="A0A564YGW7"/>
<evidence type="ECO:0000313" key="1">
    <source>
        <dbReference type="EMBL" id="VUZ45833.1"/>
    </source>
</evidence>
<protein>
    <submittedName>
        <fullName evidence="1">Uncharacterized protein</fullName>
    </submittedName>
</protein>
<proteinExistence type="predicted"/>
<reference evidence="1 2" key="1">
    <citation type="submission" date="2019-07" db="EMBL/GenBank/DDBJ databases">
        <authorList>
            <person name="Jastrzebski P J."/>
            <person name="Paukszto L."/>
            <person name="Jastrzebski P J."/>
        </authorList>
    </citation>
    <scope>NUCLEOTIDE SEQUENCE [LARGE SCALE GENOMIC DNA]</scope>
    <source>
        <strain evidence="1 2">WMS-il1</strain>
    </source>
</reference>
<accession>A0A564YGW7</accession>
<dbReference type="Proteomes" id="UP000321570">
    <property type="component" value="Unassembled WGS sequence"/>
</dbReference>
<evidence type="ECO:0000313" key="2">
    <source>
        <dbReference type="Proteomes" id="UP000321570"/>
    </source>
</evidence>
<organism evidence="1 2">
    <name type="scientific">Hymenolepis diminuta</name>
    <name type="common">Rat tapeworm</name>
    <dbReference type="NCBI Taxonomy" id="6216"/>
    <lineage>
        <taxon>Eukaryota</taxon>
        <taxon>Metazoa</taxon>
        <taxon>Spiralia</taxon>
        <taxon>Lophotrochozoa</taxon>
        <taxon>Platyhelminthes</taxon>
        <taxon>Cestoda</taxon>
        <taxon>Eucestoda</taxon>
        <taxon>Cyclophyllidea</taxon>
        <taxon>Hymenolepididae</taxon>
        <taxon>Hymenolepis</taxon>
    </lineage>
</organism>
<dbReference type="EMBL" id="CABIJS010000188">
    <property type="protein sequence ID" value="VUZ45833.1"/>
    <property type="molecule type" value="Genomic_DNA"/>
</dbReference>